<accession>A0A0D2HR73</accession>
<keyword evidence="1" id="KW-0175">Coiled coil</keyword>
<reference evidence="2" key="1">
    <citation type="submission" date="2015-01" db="EMBL/GenBank/DDBJ databases">
        <title>The Genome Sequence of Cladophialophora bantiana CBS 173.52.</title>
        <authorList>
            <consortium name="The Broad Institute Genomics Platform"/>
            <person name="Cuomo C."/>
            <person name="de Hoog S."/>
            <person name="Gorbushina A."/>
            <person name="Stielow B."/>
            <person name="Teixiera M."/>
            <person name="Abouelleil A."/>
            <person name="Chapman S.B."/>
            <person name="Priest M."/>
            <person name="Young S.K."/>
            <person name="Wortman J."/>
            <person name="Nusbaum C."/>
            <person name="Birren B."/>
        </authorList>
    </citation>
    <scope>NUCLEOTIDE SEQUENCE [LARGE SCALE GENOMIC DNA]</scope>
    <source>
        <strain evidence="2">CBS 173.52</strain>
    </source>
</reference>
<sequence length="352" mass="39636">MQVLPERSEQRNFETEALPHSPQLHRKISLTRSNGYEECNAPLEFPNALGEEAEKKVCKLKDELAVCQTELSKHKHLNEELQRQLMGHKARLAQMQKLMLRAGHKEAVSGDDEIVERFAILRSDIFQLVKNHFSKPIPSPKGAYDPDACPEIAELTTRANVADGLYSSFFHPTVMLFGIEDHRSDSLFKWVEDSVLARCGNSGELIEWRASSVRIAKLLDMGDRDQYPAMAADQLWDQIGLTCHHPLYSPLRDQAKTELQDVCNSAYKVALLLREAKIEYEWQQDIGRLNPSETTLGDYEILGTTGPEASDQHAIHCIVFGGVIRGDRHTGRLKDGSTRLCKTGVVIMPPLP</sequence>
<protein>
    <submittedName>
        <fullName evidence="2">Uncharacterized protein</fullName>
    </submittedName>
</protein>
<evidence type="ECO:0000256" key="1">
    <source>
        <dbReference type="SAM" id="Coils"/>
    </source>
</evidence>
<feature type="coiled-coil region" evidence="1">
    <location>
        <begin position="64"/>
        <end position="98"/>
    </location>
</feature>
<dbReference type="RefSeq" id="XP_016620014.1">
    <property type="nucleotide sequence ID" value="XM_016763690.1"/>
</dbReference>
<organism evidence="2 3">
    <name type="scientific">Cladophialophora bantiana (strain ATCC 10958 / CBS 173.52 / CDC B-1940 / NIH 8579)</name>
    <name type="common">Xylohypha bantiana</name>
    <dbReference type="NCBI Taxonomy" id="1442370"/>
    <lineage>
        <taxon>Eukaryota</taxon>
        <taxon>Fungi</taxon>
        <taxon>Dikarya</taxon>
        <taxon>Ascomycota</taxon>
        <taxon>Pezizomycotina</taxon>
        <taxon>Eurotiomycetes</taxon>
        <taxon>Chaetothyriomycetidae</taxon>
        <taxon>Chaetothyriales</taxon>
        <taxon>Herpotrichiellaceae</taxon>
        <taxon>Cladophialophora</taxon>
    </lineage>
</organism>
<evidence type="ECO:0000313" key="3">
    <source>
        <dbReference type="Proteomes" id="UP000053789"/>
    </source>
</evidence>
<gene>
    <name evidence="2" type="ORF">Z519_05950</name>
</gene>
<keyword evidence="3" id="KW-1185">Reference proteome</keyword>
<dbReference type="VEuPathDB" id="FungiDB:Z519_05950"/>
<dbReference type="AlphaFoldDB" id="A0A0D2HR73"/>
<evidence type="ECO:0000313" key="2">
    <source>
        <dbReference type="EMBL" id="KIW93345.1"/>
    </source>
</evidence>
<dbReference type="EMBL" id="KN846987">
    <property type="protein sequence ID" value="KIW93345.1"/>
    <property type="molecule type" value="Genomic_DNA"/>
</dbReference>
<dbReference type="Proteomes" id="UP000053789">
    <property type="component" value="Unassembled WGS sequence"/>
</dbReference>
<dbReference type="GeneID" id="27698878"/>
<dbReference type="HOGENOM" id="CLU_787563_0_0_1"/>
<proteinExistence type="predicted"/>
<dbReference type="OrthoDB" id="4743266at2759"/>
<name>A0A0D2HR73_CLAB1</name>